<sequence length="69" mass="8257">MVKFLSHDTIREISCHFALYHFFVKKSTAFETPHVLQSFSRKYAVFLSCPFEKTLFPETRMWFFIVSIS</sequence>
<reference evidence="1 2" key="1">
    <citation type="submission" date="2013-07" db="EMBL/GenBank/DDBJ databases">
        <authorList>
            <person name="Weinstock G."/>
            <person name="Sodergren E."/>
            <person name="Wylie T."/>
            <person name="Fulton L."/>
            <person name="Fulton R."/>
            <person name="Fronick C."/>
            <person name="O'Laughlin M."/>
            <person name="Godfrey J."/>
            <person name="Miner T."/>
            <person name="Herter B."/>
            <person name="Appelbaum E."/>
            <person name="Cordes M."/>
            <person name="Lek S."/>
            <person name="Wollam A."/>
            <person name="Pepin K.H."/>
            <person name="Palsikar V.B."/>
            <person name="Mitreva M."/>
            <person name="Wilson R.K."/>
        </authorList>
    </citation>
    <scope>NUCLEOTIDE SEQUENCE [LARGE SCALE GENOMIC DNA]</scope>
    <source>
        <strain evidence="1 2">ATCC 27760</strain>
    </source>
</reference>
<dbReference type="AlphaFoldDB" id="U2LGR1"/>
<accession>U2LGR1</accession>
<dbReference type="EMBL" id="AWVF01000403">
    <property type="protein sequence ID" value="ERJ88639.1"/>
    <property type="molecule type" value="Genomic_DNA"/>
</dbReference>
<dbReference type="Proteomes" id="UP000016662">
    <property type="component" value="Unassembled WGS sequence"/>
</dbReference>
<dbReference type="HOGENOM" id="CLU_2773394_0_0_9"/>
<keyword evidence="2" id="KW-1185">Reference proteome</keyword>
<proteinExistence type="predicted"/>
<dbReference type="STRING" id="411473.RUMCAL_03094"/>
<protein>
    <submittedName>
        <fullName evidence="1">Uncharacterized protein</fullName>
    </submittedName>
</protein>
<evidence type="ECO:0000313" key="1">
    <source>
        <dbReference type="EMBL" id="ERJ88639.1"/>
    </source>
</evidence>
<organism evidence="1 2">
    <name type="scientific">Ruminococcus callidus ATCC 27760</name>
    <dbReference type="NCBI Taxonomy" id="411473"/>
    <lineage>
        <taxon>Bacteria</taxon>
        <taxon>Bacillati</taxon>
        <taxon>Bacillota</taxon>
        <taxon>Clostridia</taxon>
        <taxon>Eubacteriales</taxon>
        <taxon>Oscillospiraceae</taxon>
        <taxon>Ruminococcus</taxon>
    </lineage>
</organism>
<comment type="caution">
    <text evidence="1">The sequence shown here is derived from an EMBL/GenBank/DDBJ whole genome shotgun (WGS) entry which is preliminary data.</text>
</comment>
<gene>
    <name evidence="1" type="ORF">RUMCAL_03094</name>
</gene>
<evidence type="ECO:0000313" key="2">
    <source>
        <dbReference type="Proteomes" id="UP000016662"/>
    </source>
</evidence>
<name>U2LGR1_9FIRM</name>